<feature type="compositionally biased region" description="Basic and acidic residues" evidence="1">
    <location>
        <begin position="77"/>
        <end position="91"/>
    </location>
</feature>
<evidence type="ECO:0000313" key="3">
    <source>
        <dbReference type="Proteomes" id="UP001301769"/>
    </source>
</evidence>
<keyword evidence="3" id="KW-1185">Reference proteome</keyword>
<organism evidence="2 3">
    <name type="scientific">Rhypophila decipiens</name>
    <dbReference type="NCBI Taxonomy" id="261697"/>
    <lineage>
        <taxon>Eukaryota</taxon>
        <taxon>Fungi</taxon>
        <taxon>Dikarya</taxon>
        <taxon>Ascomycota</taxon>
        <taxon>Pezizomycotina</taxon>
        <taxon>Sordariomycetes</taxon>
        <taxon>Sordariomycetidae</taxon>
        <taxon>Sordariales</taxon>
        <taxon>Naviculisporaceae</taxon>
        <taxon>Rhypophila</taxon>
    </lineage>
</organism>
<gene>
    <name evidence="2" type="ORF">QBC37DRAFT_458366</name>
</gene>
<name>A0AAN7B7F2_9PEZI</name>
<comment type="caution">
    <text evidence="2">The sequence shown here is derived from an EMBL/GenBank/DDBJ whole genome shotgun (WGS) entry which is preliminary data.</text>
</comment>
<protein>
    <submittedName>
        <fullName evidence="2">Uncharacterized protein</fullName>
    </submittedName>
</protein>
<feature type="region of interest" description="Disordered" evidence="1">
    <location>
        <begin position="1"/>
        <end position="105"/>
    </location>
</feature>
<reference evidence="2" key="1">
    <citation type="journal article" date="2023" name="Mol. Phylogenet. Evol.">
        <title>Genome-scale phylogeny and comparative genomics of the fungal order Sordariales.</title>
        <authorList>
            <person name="Hensen N."/>
            <person name="Bonometti L."/>
            <person name="Westerberg I."/>
            <person name="Brannstrom I.O."/>
            <person name="Guillou S."/>
            <person name="Cros-Aarteil S."/>
            <person name="Calhoun S."/>
            <person name="Haridas S."/>
            <person name="Kuo A."/>
            <person name="Mondo S."/>
            <person name="Pangilinan J."/>
            <person name="Riley R."/>
            <person name="LaButti K."/>
            <person name="Andreopoulos B."/>
            <person name="Lipzen A."/>
            <person name="Chen C."/>
            <person name="Yan M."/>
            <person name="Daum C."/>
            <person name="Ng V."/>
            <person name="Clum A."/>
            <person name="Steindorff A."/>
            <person name="Ohm R.A."/>
            <person name="Martin F."/>
            <person name="Silar P."/>
            <person name="Natvig D.O."/>
            <person name="Lalanne C."/>
            <person name="Gautier V."/>
            <person name="Ament-Velasquez S.L."/>
            <person name="Kruys A."/>
            <person name="Hutchinson M.I."/>
            <person name="Powell A.J."/>
            <person name="Barry K."/>
            <person name="Miller A.N."/>
            <person name="Grigoriev I.V."/>
            <person name="Debuchy R."/>
            <person name="Gladieux P."/>
            <person name="Hiltunen Thoren M."/>
            <person name="Johannesson H."/>
        </authorList>
    </citation>
    <scope>NUCLEOTIDE SEQUENCE</scope>
    <source>
        <strain evidence="2">PSN293</strain>
    </source>
</reference>
<evidence type="ECO:0000256" key="1">
    <source>
        <dbReference type="SAM" id="MobiDB-lite"/>
    </source>
</evidence>
<dbReference type="AlphaFoldDB" id="A0AAN7B7F2"/>
<evidence type="ECO:0000313" key="2">
    <source>
        <dbReference type="EMBL" id="KAK4215541.1"/>
    </source>
</evidence>
<dbReference type="EMBL" id="MU858078">
    <property type="protein sequence ID" value="KAK4215541.1"/>
    <property type="molecule type" value="Genomic_DNA"/>
</dbReference>
<reference evidence="2" key="2">
    <citation type="submission" date="2023-05" db="EMBL/GenBank/DDBJ databases">
        <authorList>
            <consortium name="Lawrence Berkeley National Laboratory"/>
            <person name="Steindorff A."/>
            <person name="Hensen N."/>
            <person name="Bonometti L."/>
            <person name="Westerberg I."/>
            <person name="Brannstrom I.O."/>
            <person name="Guillou S."/>
            <person name="Cros-Aarteil S."/>
            <person name="Calhoun S."/>
            <person name="Haridas S."/>
            <person name="Kuo A."/>
            <person name="Mondo S."/>
            <person name="Pangilinan J."/>
            <person name="Riley R."/>
            <person name="Labutti K."/>
            <person name="Andreopoulos B."/>
            <person name="Lipzen A."/>
            <person name="Chen C."/>
            <person name="Yanf M."/>
            <person name="Daum C."/>
            <person name="Ng V."/>
            <person name="Clum A."/>
            <person name="Ohm R."/>
            <person name="Martin F."/>
            <person name="Silar P."/>
            <person name="Natvig D."/>
            <person name="Lalanne C."/>
            <person name="Gautier V."/>
            <person name="Ament-Velasquez S.L."/>
            <person name="Kruys A."/>
            <person name="Hutchinson M.I."/>
            <person name="Powell A.J."/>
            <person name="Barry K."/>
            <person name="Miller A.N."/>
            <person name="Grigoriev I.V."/>
            <person name="Debuchy R."/>
            <person name="Gladieux P."/>
            <person name="Thoren M.H."/>
            <person name="Johannesson H."/>
        </authorList>
    </citation>
    <scope>NUCLEOTIDE SEQUENCE</scope>
    <source>
        <strain evidence="2">PSN293</strain>
    </source>
</reference>
<accession>A0AAN7B7F2</accession>
<dbReference type="Proteomes" id="UP001301769">
    <property type="component" value="Unassembled WGS sequence"/>
</dbReference>
<proteinExistence type="predicted"/>
<sequence length="105" mass="10847">MSDPHPQGGDLFDMAKDGTKVPADAAKPNYIPSGSDSDQKKKPSSSLENSALDDPALGSTRLGEVVSASGGELPENIGDKYSMHGGKERPGGHAPHTGRNQPTHG</sequence>